<dbReference type="InterPro" id="IPR036259">
    <property type="entry name" value="MFS_trans_sf"/>
</dbReference>
<feature type="transmembrane region" description="Helical" evidence="7">
    <location>
        <begin position="388"/>
        <end position="407"/>
    </location>
</feature>
<dbReference type="eggNOG" id="COG0477">
    <property type="taxonomic scope" value="Bacteria"/>
</dbReference>
<dbReference type="SUPFAM" id="SSF103473">
    <property type="entry name" value="MFS general substrate transporter"/>
    <property type="match status" value="1"/>
</dbReference>
<evidence type="ECO:0000256" key="7">
    <source>
        <dbReference type="SAM" id="Phobius"/>
    </source>
</evidence>
<feature type="transmembrane region" description="Helical" evidence="7">
    <location>
        <begin position="259"/>
        <end position="277"/>
    </location>
</feature>
<evidence type="ECO:0000313" key="10">
    <source>
        <dbReference type="Proteomes" id="UP000002213"/>
    </source>
</evidence>
<keyword evidence="5 7" id="KW-1133">Transmembrane helix</keyword>
<keyword evidence="10" id="KW-1185">Reference proteome</keyword>
<feature type="transmembrane region" description="Helical" evidence="7">
    <location>
        <begin position="220"/>
        <end position="239"/>
    </location>
</feature>
<dbReference type="PANTHER" id="PTHR23513:SF11">
    <property type="entry name" value="STAPHYLOFERRIN A TRANSPORTER"/>
    <property type="match status" value="1"/>
</dbReference>
<evidence type="ECO:0000259" key="8">
    <source>
        <dbReference type="PROSITE" id="PS50850"/>
    </source>
</evidence>
<protein>
    <submittedName>
        <fullName evidence="9">Major facilitator superfamily MFS_1</fullName>
    </submittedName>
</protein>
<dbReference type="STRING" id="446462.Amir_3773"/>
<dbReference type="CDD" id="cd06173">
    <property type="entry name" value="MFS_MefA_like"/>
    <property type="match status" value="1"/>
</dbReference>
<feature type="transmembrane region" description="Helical" evidence="7">
    <location>
        <begin position="41"/>
        <end position="61"/>
    </location>
</feature>
<name>C6WD36_ACTMD</name>
<dbReference type="Pfam" id="PF05977">
    <property type="entry name" value="MFS_3"/>
    <property type="match status" value="1"/>
</dbReference>
<reference evidence="9 10" key="1">
    <citation type="journal article" date="2009" name="Stand. Genomic Sci.">
        <title>Complete genome sequence of Actinosynnema mirum type strain (101).</title>
        <authorList>
            <person name="Land M."/>
            <person name="Lapidus A."/>
            <person name="Mayilraj S."/>
            <person name="Chen F."/>
            <person name="Copeland A."/>
            <person name="Del Rio T.G."/>
            <person name="Nolan M."/>
            <person name="Lucas S."/>
            <person name="Tice H."/>
            <person name="Cheng J.F."/>
            <person name="Chertkov O."/>
            <person name="Bruce D."/>
            <person name="Goodwin L."/>
            <person name="Pitluck S."/>
            <person name="Rohde M."/>
            <person name="Goker M."/>
            <person name="Pati A."/>
            <person name="Ivanova N."/>
            <person name="Mavromatis K."/>
            <person name="Chen A."/>
            <person name="Palaniappan K."/>
            <person name="Hauser L."/>
            <person name="Chang Y.J."/>
            <person name="Jeffries C.C."/>
            <person name="Brettin T."/>
            <person name="Detter J.C."/>
            <person name="Han C."/>
            <person name="Chain P."/>
            <person name="Tindall B.J."/>
            <person name="Bristow J."/>
            <person name="Eisen J.A."/>
            <person name="Markowitz V."/>
            <person name="Hugenholtz P."/>
            <person name="Kyrpides N.C."/>
            <person name="Klenk H.P."/>
        </authorList>
    </citation>
    <scope>NUCLEOTIDE SEQUENCE [LARGE SCALE GENOMIC DNA]</scope>
    <source>
        <strain evidence="10">ATCC 29888 / DSM 43827 / JCM 3225 / NBRC 14064 / NCIMB 13271 / NRRL B-12336 / IMRU 3971 / 101</strain>
    </source>
</reference>
<organism evidence="9 10">
    <name type="scientific">Actinosynnema mirum (strain ATCC 29888 / DSM 43827 / JCM 3225 / NBRC 14064 / NCIMB 13271 / NRRL B-12336 / IMRU 3971 / 101)</name>
    <dbReference type="NCBI Taxonomy" id="446462"/>
    <lineage>
        <taxon>Bacteria</taxon>
        <taxon>Bacillati</taxon>
        <taxon>Actinomycetota</taxon>
        <taxon>Actinomycetes</taxon>
        <taxon>Pseudonocardiales</taxon>
        <taxon>Pseudonocardiaceae</taxon>
        <taxon>Actinosynnema</taxon>
    </lineage>
</organism>
<evidence type="ECO:0000313" key="9">
    <source>
        <dbReference type="EMBL" id="ACU37655.1"/>
    </source>
</evidence>
<feature type="transmembrane region" description="Helical" evidence="7">
    <location>
        <begin position="82"/>
        <end position="103"/>
    </location>
</feature>
<feature type="domain" description="Major facilitator superfamily (MFS) profile" evidence="8">
    <location>
        <begin position="1"/>
        <end position="414"/>
    </location>
</feature>
<dbReference type="GO" id="GO:0005886">
    <property type="term" value="C:plasma membrane"/>
    <property type="evidence" value="ECO:0007669"/>
    <property type="project" value="UniProtKB-SubCell"/>
</dbReference>
<dbReference type="InterPro" id="IPR010290">
    <property type="entry name" value="TM_effector"/>
</dbReference>
<proteinExistence type="predicted"/>
<feature type="transmembrane region" description="Helical" evidence="7">
    <location>
        <begin position="289"/>
        <end position="308"/>
    </location>
</feature>
<keyword evidence="6 7" id="KW-0472">Membrane</keyword>
<sequence length="420" mass="42348">MSTGRGGLGRLLTSSGVSNLADGMYKTALPLLALQLTRSPVLVAGVAVAVNLPWLVCALPAGVLVDRVDRRRAMLVANAVRAALLVVLGGAALGGFAPIWALYAVALCVGTAEVVHDTSAQSVVPAVVDRAGLDRSGLDRANSALQGLELAANQFVGPALSGLLVAAGAVAAFTAPAALWLVAVVALWGLRGVFRAERAEPTSVRGDLLVGARFLVGNRLMLTMVLSAGAVNLALQAVWGVLPLFAVGERSVLHLTERGYGLLLAGTAVGGLVGAALAPRLVARVGARIALGAGLLVIPLTLFGALLIDTAFPAVVDGVPVGALALVVLLAAQNASAVVWSVVVMGLRHRVVPDALLGRVTAAHRVVSWGAVPLGAALGGVLGELLGLRPVFVVAAALLVVTAVLVLPRLRDAGQGALVG</sequence>
<feature type="transmembrane region" description="Helical" evidence="7">
    <location>
        <begin position="320"/>
        <end position="345"/>
    </location>
</feature>
<feature type="transmembrane region" description="Helical" evidence="7">
    <location>
        <begin position="163"/>
        <end position="190"/>
    </location>
</feature>
<gene>
    <name evidence="9" type="ordered locus">Amir_3773</name>
</gene>
<evidence type="ECO:0000256" key="4">
    <source>
        <dbReference type="ARBA" id="ARBA00022692"/>
    </source>
</evidence>
<dbReference type="HOGENOM" id="CLU_034180_13_0_11"/>
<keyword evidence="4 7" id="KW-0812">Transmembrane</keyword>
<dbReference type="Proteomes" id="UP000002213">
    <property type="component" value="Chromosome"/>
</dbReference>
<evidence type="ECO:0000256" key="3">
    <source>
        <dbReference type="ARBA" id="ARBA00022475"/>
    </source>
</evidence>
<dbReference type="PROSITE" id="PS50850">
    <property type="entry name" value="MFS"/>
    <property type="match status" value="1"/>
</dbReference>
<dbReference type="GO" id="GO:0022857">
    <property type="term" value="F:transmembrane transporter activity"/>
    <property type="evidence" value="ECO:0007669"/>
    <property type="project" value="InterPro"/>
</dbReference>
<evidence type="ECO:0000256" key="6">
    <source>
        <dbReference type="ARBA" id="ARBA00023136"/>
    </source>
</evidence>
<dbReference type="AlphaFoldDB" id="C6WD36"/>
<keyword evidence="2" id="KW-0813">Transport</keyword>
<dbReference type="RefSeq" id="WP_015802542.1">
    <property type="nucleotide sequence ID" value="NC_013093.1"/>
</dbReference>
<comment type="subcellular location">
    <subcellularLocation>
        <location evidence="1">Cell membrane</location>
        <topology evidence="1">Multi-pass membrane protein</topology>
    </subcellularLocation>
</comment>
<feature type="transmembrane region" description="Helical" evidence="7">
    <location>
        <begin position="366"/>
        <end position="382"/>
    </location>
</feature>
<dbReference type="Gene3D" id="1.20.1250.20">
    <property type="entry name" value="MFS general substrate transporter like domains"/>
    <property type="match status" value="1"/>
</dbReference>
<evidence type="ECO:0000256" key="5">
    <source>
        <dbReference type="ARBA" id="ARBA00022989"/>
    </source>
</evidence>
<dbReference type="EMBL" id="CP001630">
    <property type="protein sequence ID" value="ACU37655.1"/>
    <property type="molecule type" value="Genomic_DNA"/>
</dbReference>
<accession>C6WD36</accession>
<keyword evidence="3" id="KW-1003">Cell membrane</keyword>
<evidence type="ECO:0000256" key="1">
    <source>
        <dbReference type="ARBA" id="ARBA00004651"/>
    </source>
</evidence>
<dbReference type="PANTHER" id="PTHR23513">
    <property type="entry name" value="INTEGRAL MEMBRANE EFFLUX PROTEIN-RELATED"/>
    <property type="match status" value="1"/>
</dbReference>
<evidence type="ECO:0000256" key="2">
    <source>
        <dbReference type="ARBA" id="ARBA00022448"/>
    </source>
</evidence>
<dbReference type="KEGG" id="ami:Amir_3773"/>
<dbReference type="InterPro" id="IPR020846">
    <property type="entry name" value="MFS_dom"/>
</dbReference>